<comment type="caution">
    <text evidence="1">The sequence shown here is derived from an EMBL/GenBank/DDBJ whole genome shotgun (WGS) entry which is preliminary data.</text>
</comment>
<evidence type="ECO:0000313" key="1">
    <source>
        <dbReference type="EMBL" id="COZ38611.1"/>
    </source>
</evidence>
<name>A0A916LEB4_MYCTX</name>
<dbReference type="EMBL" id="CSBK01001996">
    <property type="protein sequence ID" value="COZ38611.1"/>
    <property type="molecule type" value="Genomic_DNA"/>
</dbReference>
<accession>A0A916LEB4</accession>
<organism evidence="1 2">
    <name type="scientific">Mycobacterium tuberculosis</name>
    <dbReference type="NCBI Taxonomy" id="1773"/>
    <lineage>
        <taxon>Bacteria</taxon>
        <taxon>Bacillati</taxon>
        <taxon>Actinomycetota</taxon>
        <taxon>Actinomycetes</taxon>
        <taxon>Mycobacteriales</taxon>
        <taxon>Mycobacteriaceae</taxon>
        <taxon>Mycobacterium</taxon>
        <taxon>Mycobacterium tuberculosis complex</taxon>
    </lineage>
</organism>
<reference evidence="2" key="1">
    <citation type="submission" date="2015-03" db="EMBL/GenBank/DDBJ databases">
        <authorList>
            <consortium name="Pathogen Informatics"/>
        </authorList>
    </citation>
    <scope>NUCLEOTIDE SEQUENCE [LARGE SCALE GENOMIC DNA]</scope>
    <source>
        <strain evidence="2">N09902308</strain>
    </source>
</reference>
<dbReference type="AlphaFoldDB" id="A0A916LEB4"/>
<protein>
    <submittedName>
        <fullName evidence="1">Uncharacterized protein</fullName>
    </submittedName>
</protein>
<proteinExistence type="predicted"/>
<gene>
    <name evidence="1" type="ORF">ERS007739_03695</name>
</gene>
<evidence type="ECO:0000313" key="2">
    <source>
        <dbReference type="Proteomes" id="UP000039021"/>
    </source>
</evidence>
<dbReference type="Proteomes" id="UP000039021">
    <property type="component" value="Unassembled WGS sequence"/>
</dbReference>
<sequence>MTCVAIPLARSRKPANAASLIGPTICCRASFVSVLIFHSKDVVERASAY</sequence>